<name>A0AA41Z9V2_9SPHN</name>
<evidence type="ECO:0000313" key="2">
    <source>
        <dbReference type="EMBL" id="MCW6535261.1"/>
    </source>
</evidence>
<accession>A0AA41Z9V2</accession>
<dbReference type="Gene3D" id="2.60.40.1190">
    <property type="match status" value="1"/>
</dbReference>
<organism evidence="2 3">
    <name type="scientific">Sphingomonas lycopersici</name>
    <dbReference type="NCBI Taxonomy" id="2951807"/>
    <lineage>
        <taxon>Bacteria</taxon>
        <taxon>Pseudomonadati</taxon>
        <taxon>Pseudomonadota</taxon>
        <taxon>Alphaproteobacteria</taxon>
        <taxon>Sphingomonadales</taxon>
        <taxon>Sphingomonadaceae</taxon>
        <taxon>Sphingomonas</taxon>
    </lineage>
</organism>
<dbReference type="RefSeq" id="WP_265268923.1">
    <property type="nucleotide sequence ID" value="NZ_JANFAV010000006.1"/>
</dbReference>
<proteinExistence type="predicted"/>
<dbReference type="Proteomes" id="UP001165565">
    <property type="component" value="Unassembled WGS sequence"/>
</dbReference>
<dbReference type="AlphaFoldDB" id="A0AA41Z9V2"/>
<gene>
    <name evidence="2" type="ORF">NEE01_10750</name>
</gene>
<protein>
    <submittedName>
        <fullName evidence="2">DOMON-like domain-containing protein</fullName>
    </submittedName>
</protein>
<comment type="caution">
    <text evidence="2">The sequence shown here is derived from an EMBL/GenBank/DDBJ whole genome shotgun (WGS) entry which is preliminary data.</text>
</comment>
<dbReference type="CDD" id="cd09627">
    <property type="entry name" value="DOMON_murB_like"/>
    <property type="match status" value="1"/>
</dbReference>
<evidence type="ECO:0000313" key="3">
    <source>
        <dbReference type="Proteomes" id="UP001165565"/>
    </source>
</evidence>
<keyword evidence="3" id="KW-1185">Reference proteome</keyword>
<evidence type="ECO:0000256" key="1">
    <source>
        <dbReference type="SAM" id="MobiDB-lite"/>
    </source>
</evidence>
<sequence>MIWPAPAAPERADELWKATCFELFVMPGEGAAYLEFNFSPSGRWAAYAFDAYRAGMHDLPLSADPKIERSGHHIIIRHPGLEPGSIAPQAQPLEPPAPRLPPDGPRLKAGVTGPRIALTAVIEETGGVRSFWALAHAPGAPDFHNPDCFVARLPAPDRA</sequence>
<dbReference type="EMBL" id="JANFAV010000006">
    <property type="protein sequence ID" value="MCW6535261.1"/>
    <property type="molecule type" value="Genomic_DNA"/>
</dbReference>
<feature type="region of interest" description="Disordered" evidence="1">
    <location>
        <begin position="81"/>
        <end position="103"/>
    </location>
</feature>
<feature type="compositionally biased region" description="Pro residues" evidence="1">
    <location>
        <begin position="93"/>
        <end position="103"/>
    </location>
</feature>
<reference evidence="2" key="1">
    <citation type="submission" date="2022-06" db="EMBL/GenBank/DDBJ databases">
        <title>Sphingomonas sp. nov. isolated from rhizosphere soil of tomato.</title>
        <authorList>
            <person name="Dong H."/>
            <person name="Gao R."/>
        </authorList>
    </citation>
    <scope>NUCLEOTIDE SEQUENCE</scope>
    <source>
        <strain evidence="2">MMSM24</strain>
    </source>
</reference>